<accession>A0ABR1SH62</accession>
<evidence type="ECO:0000313" key="1">
    <source>
        <dbReference type="EMBL" id="KAK8033609.1"/>
    </source>
</evidence>
<keyword evidence="2" id="KW-1185">Reference proteome</keyword>
<name>A0ABR1SH62_9PEZI</name>
<evidence type="ECO:0000313" key="2">
    <source>
        <dbReference type="Proteomes" id="UP001396898"/>
    </source>
</evidence>
<gene>
    <name evidence="1" type="ORF">PG991_003007</name>
</gene>
<comment type="caution">
    <text evidence="1">The sequence shown here is derived from an EMBL/GenBank/DDBJ whole genome shotgun (WGS) entry which is preliminary data.</text>
</comment>
<reference evidence="1 2" key="1">
    <citation type="submission" date="2023-01" db="EMBL/GenBank/DDBJ databases">
        <title>Analysis of 21 Apiospora genomes using comparative genomics revels a genus with tremendous synthesis potential of carbohydrate active enzymes and secondary metabolites.</title>
        <authorList>
            <person name="Sorensen T."/>
        </authorList>
    </citation>
    <scope>NUCLEOTIDE SEQUENCE [LARGE SCALE GENOMIC DNA]</scope>
    <source>
        <strain evidence="1 2">CBS 20057</strain>
    </source>
</reference>
<proteinExistence type="predicted"/>
<protein>
    <submittedName>
        <fullName evidence="1">Uncharacterized protein</fullName>
    </submittedName>
</protein>
<organism evidence="1 2">
    <name type="scientific">Apiospora marii</name>
    <dbReference type="NCBI Taxonomy" id="335849"/>
    <lineage>
        <taxon>Eukaryota</taxon>
        <taxon>Fungi</taxon>
        <taxon>Dikarya</taxon>
        <taxon>Ascomycota</taxon>
        <taxon>Pezizomycotina</taxon>
        <taxon>Sordariomycetes</taxon>
        <taxon>Xylariomycetidae</taxon>
        <taxon>Amphisphaeriales</taxon>
        <taxon>Apiosporaceae</taxon>
        <taxon>Apiospora</taxon>
    </lineage>
</organism>
<dbReference type="EMBL" id="JAQQWI010000006">
    <property type="protein sequence ID" value="KAK8033609.1"/>
    <property type="molecule type" value="Genomic_DNA"/>
</dbReference>
<sequence length="67" mass="7222">MHQGRIWTSVTMPKRRNMTDLGGSYAIPKQAHTSASTIVSPSAAEEWPALKMCSGGSFAERKPSSVT</sequence>
<dbReference type="Proteomes" id="UP001396898">
    <property type="component" value="Unassembled WGS sequence"/>
</dbReference>